<evidence type="ECO:0000256" key="3">
    <source>
        <dbReference type="SAM" id="MobiDB-lite"/>
    </source>
</evidence>
<reference evidence="7" key="1">
    <citation type="submission" date="2025-08" db="UniProtKB">
        <authorList>
            <consortium name="RefSeq"/>
        </authorList>
    </citation>
    <scope>IDENTIFICATION</scope>
</reference>
<name>A0A6P3FIF3_OCTDE</name>
<evidence type="ECO:0000256" key="1">
    <source>
        <dbReference type="ARBA" id="ARBA00004398"/>
    </source>
</evidence>
<dbReference type="InterPro" id="IPR029403">
    <property type="entry name" value="RESP18_dom"/>
</dbReference>
<keyword evidence="4" id="KW-0732">Signal</keyword>
<dbReference type="FunCoup" id="A0A6P3FIF3">
    <property type="interactions" value="2"/>
</dbReference>
<dbReference type="Proteomes" id="UP000515203">
    <property type="component" value="Unplaced"/>
</dbReference>
<dbReference type="AlphaFoldDB" id="A0A6P3FIF3"/>
<dbReference type="InParanoid" id="A0A6P3FIF3"/>
<dbReference type="CTD" id="389075"/>
<dbReference type="InterPro" id="IPR024833">
    <property type="entry name" value="RESP18"/>
</dbReference>
<accession>A0A6P3FIF3</accession>
<dbReference type="GO" id="GO:0001701">
    <property type="term" value="P:in utero embryonic development"/>
    <property type="evidence" value="ECO:0007669"/>
    <property type="project" value="Ensembl"/>
</dbReference>
<dbReference type="Pfam" id="PF14948">
    <property type="entry name" value="RESP18"/>
    <property type="match status" value="1"/>
</dbReference>
<dbReference type="SMART" id="SM01305">
    <property type="entry name" value="RESP18"/>
    <property type="match status" value="1"/>
</dbReference>
<sequence>MQRLPWSGGSGALRLLLCFLLLNSCPVCCGDISPHDEQGQGEVVQLWPLKGFTAPFFRHLRVLLHQLIPQGLFWKDDLIQDLMAQNMEHVSGLHTQTPYLKCGEAALSTKSTGVRSEKEEKLQLLLPKSSMPKVNRDQCFTSKAVSKAMKQEVTNTAKGSSRPFPTRGHNLVAD</sequence>
<dbReference type="OrthoDB" id="9837799at2759"/>
<dbReference type="OMA" id="GRIQHPL"/>
<dbReference type="PANTHER" id="PTHR17314">
    <property type="entry name" value="REGULATED ENDOCRINE SPECIFIC PROTEIN 18"/>
    <property type="match status" value="1"/>
</dbReference>
<evidence type="ECO:0000313" key="6">
    <source>
        <dbReference type="Proteomes" id="UP000515203"/>
    </source>
</evidence>
<gene>
    <name evidence="7" type="primary">Resp18</name>
</gene>
<comment type="subcellular location">
    <subcellularLocation>
        <location evidence="1">Cytoplasmic vesicle</location>
        <location evidence="1">Secretory vesicle</location>
    </subcellularLocation>
</comment>
<protein>
    <submittedName>
        <fullName evidence="7">Regulated endocrine-specific protein 18</fullName>
    </submittedName>
</protein>
<dbReference type="PANTHER" id="PTHR17314:SF0">
    <property type="entry name" value="REGULATED ENDOCRINE-SPECIFIC PROTEIN 18"/>
    <property type="match status" value="1"/>
</dbReference>
<proteinExistence type="predicted"/>
<evidence type="ECO:0000256" key="4">
    <source>
        <dbReference type="SAM" id="SignalP"/>
    </source>
</evidence>
<feature type="signal peptide" evidence="4">
    <location>
        <begin position="1"/>
        <end position="30"/>
    </location>
</feature>
<dbReference type="GO" id="GO:0005783">
    <property type="term" value="C:endoplasmic reticulum"/>
    <property type="evidence" value="ECO:0007669"/>
    <property type="project" value="TreeGrafter"/>
</dbReference>
<dbReference type="GeneID" id="101563554"/>
<dbReference type="RefSeq" id="XP_004638297.1">
    <property type="nucleotide sequence ID" value="XM_004638240.1"/>
</dbReference>
<evidence type="ECO:0000313" key="7">
    <source>
        <dbReference type="RefSeq" id="XP_004638297.1"/>
    </source>
</evidence>
<evidence type="ECO:0000256" key="2">
    <source>
        <dbReference type="ARBA" id="ARBA00023329"/>
    </source>
</evidence>
<organism evidence="6 7">
    <name type="scientific">Octodon degus</name>
    <name type="common">Degu</name>
    <name type="synonym">Sciurus degus</name>
    <dbReference type="NCBI Taxonomy" id="10160"/>
    <lineage>
        <taxon>Eukaryota</taxon>
        <taxon>Metazoa</taxon>
        <taxon>Chordata</taxon>
        <taxon>Craniata</taxon>
        <taxon>Vertebrata</taxon>
        <taxon>Euteleostomi</taxon>
        <taxon>Mammalia</taxon>
        <taxon>Eutheria</taxon>
        <taxon>Euarchontoglires</taxon>
        <taxon>Glires</taxon>
        <taxon>Rodentia</taxon>
        <taxon>Hystricomorpha</taxon>
        <taxon>Octodontidae</taxon>
        <taxon>Octodon</taxon>
    </lineage>
</organism>
<dbReference type="GO" id="GO:0030133">
    <property type="term" value="C:transport vesicle"/>
    <property type="evidence" value="ECO:0007669"/>
    <property type="project" value="UniProtKB-SubCell"/>
</dbReference>
<keyword evidence="2" id="KW-0968">Cytoplasmic vesicle</keyword>
<keyword evidence="6" id="KW-1185">Reference proteome</keyword>
<feature type="domain" description="RESP18" evidence="5">
    <location>
        <begin position="38"/>
        <end position="139"/>
    </location>
</feature>
<evidence type="ECO:0000259" key="5">
    <source>
        <dbReference type="Pfam" id="PF14948"/>
    </source>
</evidence>
<feature type="chain" id="PRO_5028080872" evidence="4">
    <location>
        <begin position="31"/>
        <end position="174"/>
    </location>
</feature>
<feature type="region of interest" description="Disordered" evidence="3">
    <location>
        <begin position="151"/>
        <end position="174"/>
    </location>
</feature>